<comment type="caution">
    <text evidence="2">The sequence shown here is derived from an EMBL/GenBank/DDBJ whole genome shotgun (WGS) entry which is preliminary data.</text>
</comment>
<sequence length="165" mass="18344">MADGYAVDLDALHRAAQGVRWPPRGPADRGATYRPAERRPVEDSPPPELTDDDGAAEILLRGLDDWVSLAEARSLVSLAEPGSPAEVREATLRAMTLLVEHDLARLGELDPRFVPWPLSKEDGLQRVRREWWDPERDLVPGNVVWIDNTPVGDEVARSIEAARRS</sequence>
<dbReference type="Proteomes" id="UP001370100">
    <property type="component" value="Unassembled WGS sequence"/>
</dbReference>
<name>A0ABU8N943_9PSEU</name>
<proteinExistence type="predicted"/>
<reference evidence="2 3" key="1">
    <citation type="submission" date="2024-03" db="EMBL/GenBank/DDBJ databases">
        <title>Actinomycetospora sp. OC33-EN06, a novel actinomycete isolated from wild orchid (Aerides multiflora).</title>
        <authorList>
            <person name="Suriyachadkun C."/>
        </authorList>
    </citation>
    <scope>NUCLEOTIDE SEQUENCE [LARGE SCALE GENOMIC DNA]</scope>
    <source>
        <strain evidence="2 3">OC33-EN06</strain>
    </source>
</reference>
<dbReference type="RefSeq" id="WP_337715701.1">
    <property type="nucleotide sequence ID" value="NZ_JBBEGL010000005.1"/>
</dbReference>
<evidence type="ECO:0000313" key="2">
    <source>
        <dbReference type="EMBL" id="MEJ2888808.1"/>
    </source>
</evidence>
<accession>A0ABU8N943</accession>
<keyword evidence="3" id="KW-1185">Reference proteome</keyword>
<protein>
    <submittedName>
        <fullName evidence="2">Uncharacterized protein</fullName>
    </submittedName>
</protein>
<organism evidence="2 3">
    <name type="scientific">Actinomycetospora aeridis</name>
    <dbReference type="NCBI Taxonomy" id="3129231"/>
    <lineage>
        <taxon>Bacteria</taxon>
        <taxon>Bacillati</taxon>
        <taxon>Actinomycetota</taxon>
        <taxon>Actinomycetes</taxon>
        <taxon>Pseudonocardiales</taxon>
        <taxon>Pseudonocardiaceae</taxon>
        <taxon>Actinomycetospora</taxon>
    </lineage>
</organism>
<gene>
    <name evidence="2" type="ORF">WCD41_20280</name>
</gene>
<dbReference type="EMBL" id="JBBEGL010000005">
    <property type="protein sequence ID" value="MEJ2888808.1"/>
    <property type="molecule type" value="Genomic_DNA"/>
</dbReference>
<evidence type="ECO:0000256" key="1">
    <source>
        <dbReference type="SAM" id="MobiDB-lite"/>
    </source>
</evidence>
<evidence type="ECO:0000313" key="3">
    <source>
        <dbReference type="Proteomes" id="UP001370100"/>
    </source>
</evidence>
<feature type="region of interest" description="Disordered" evidence="1">
    <location>
        <begin position="17"/>
        <end position="53"/>
    </location>
</feature>